<name>A0A1L8R9N5_9ENTE</name>
<feature type="binding site" evidence="11">
    <location>
        <position position="6"/>
    </location>
    <ligand>
        <name>Mg(2+)</name>
        <dbReference type="ChEBI" id="CHEBI:18420"/>
    </ligand>
</feature>
<feature type="binding site" evidence="11">
    <location>
        <position position="69"/>
    </location>
    <ligand>
        <name>substrate</name>
    </ligand>
</feature>
<evidence type="ECO:0000256" key="1">
    <source>
        <dbReference type="ARBA" id="ARBA00004842"/>
    </source>
</evidence>
<dbReference type="InterPro" id="IPR031322">
    <property type="entry name" value="Shikimate/glucono_kinase"/>
</dbReference>
<feature type="binding site" evidence="11">
    <location>
        <position position="127"/>
    </location>
    <ligand>
        <name>substrate</name>
    </ligand>
</feature>
<keyword evidence="9 11" id="KW-0057">Aromatic amino acid biosynthesis</keyword>
<dbReference type="PANTHER" id="PTHR21087:SF16">
    <property type="entry name" value="SHIKIMATE KINASE 1, CHLOROPLASTIC"/>
    <property type="match status" value="1"/>
</dbReference>
<organism evidence="12 13">
    <name type="scientific">Enterococcus canintestini</name>
    <dbReference type="NCBI Taxonomy" id="317010"/>
    <lineage>
        <taxon>Bacteria</taxon>
        <taxon>Bacillati</taxon>
        <taxon>Bacillota</taxon>
        <taxon>Bacilli</taxon>
        <taxon>Lactobacillales</taxon>
        <taxon>Enterococcaceae</taxon>
        <taxon>Enterococcus</taxon>
    </lineage>
</organism>
<keyword evidence="5 11" id="KW-0808">Transferase</keyword>
<keyword evidence="11" id="KW-0963">Cytoplasm</keyword>
<comment type="pathway">
    <text evidence="1 11">Metabolic intermediate biosynthesis; chorismate biosynthesis; chorismate from D-erythrose 4-phosphate and phosphoenolpyruvate: step 5/7.</text>
</comment>
<comment type="catalytic activity">
    <reaction evidence="10 11">
        <text>shikimate + ATP = 3-phosphoshikimate + ADP + H(+)</text>
        <dbReference type="Rhea" id="RHEA:13121"/>
        <dbReference type="ChEBI" id="CHEBI:15378"/>
        <dbReference type="ChEBI" id="CHEBI:30616"/>
        <dbReference type="ChEBI" id="CHEBI:36208"/>
        <dbReference type="ChEBI" id="CHEBI:145989"/>
        <dbReference type="ChEBI" id="CHEBI:456216"/>
        <dbReference type="EC" id="2.7.1.71"/>
    </reaction>
</comment>
<evidence type="ECO:0000256" key="3">
    <source>
        <dbReference type="ARBA" id="ARBA00012154"/>
    </source>
</evidence>
<dbReference type="PROSITE" id="PS01128">
    <property type="entry name" value="SHIKIMATE_KINASE"/>
    <property type="match status" value="1"/>
</dbReference>
<accession>A0A1L8R9N5</accession>
<evidence type="ECO:0000256" key="7">
    <source>
        <dbReference type="ARBA" id="ARBA00022777"/>
    </source>
</evidence>
<dbReference type="UniPathway" id="UPA00053">
    <property type="reaction ID" value="UER00088"/>
</dbReference>
<dbReference type="GO" id="GO:0005524">
    <property type="term" value="F:ATP binding"/>
    <property type="evidence" value="ECO:0007669"/>
    <property type="project" value="UniProtKB-UniRule"/>
</dbReference>
<dbReference type="GO" id="GO:0004765">
    <property type="term" value="F:shikimate kinase activity"/>
    <property type="evidence" value="ECO:0007669"/>
    <property type="project" value="UniProtKB-UniRule"/>
</dbReference>
<keyword evidence="6 11" id="KW-0547">Nucleotide-binding</keyword>
<evidence type="ECO:0000256" key="4">
    <source>
        <dbReference type="ARBA" id="ARBA00022605"/>
    </source>
</evidence>
<feature type="binding site" evidence="11">
    <location>
        <position position="144"/>
    </location>
    <ligand>
        <name>ATP</name>
        <dbReference type="ChEBI" id="CHEBI:30616"/>
    </ligand>
</feature>
<reference evidence="12 13" key="1">
    <citation type="submission" date="2014-12" db="EMBL/GenBank/DDBJ databases">
        <title>Draft genome sequences of 29 type strains of Enterococci.</title>
        <authorList>
            <person name="Zhong Z."/>
            <person name="Sun Z."/>
            <person name="Liu W."/>
            <person name="Zhang W."/>
            <person name="Zhang H."/>
        </authorList>
    </citation>
    <scope>NUCLEOTIDE SEQUENCE [LARGE SCALE GENOMIC DNA]</scope>
    <source>
        <strain evidence="12 13">DSM 21207</strain>
    </source>
</reference>
<dbReference type="GO" id="GO:0008652">
    <property type="term" value="P:amino acid biosynthetic process"/>
    <property type="evidence" value="ECO:0007669"/>
    <property type="project" value="UniProtKB-KW"/>
</dbReference>
<keyword evidence="11" id="KW-0479">Metal-binding</keyword>
<evidence type="ECO:0000256" key="2">
    <source>
        <dbReference type="ARBA" id="ARBA00006997"/>
    </source>
</evidence>
<keyword evidence="11" id="KW-0460">Magnesium</keyword>
<dbReference type="InterPro" id="IPR000623">
    <property type="entry name" value="Shikimate_kinase/TSH1"/>
</dbReference>
<proteinExistence type="inferred from homology"/>
<keyword evidence="8 11" id="KW-0067">ATP-binding</keyword>
<sequence length="160" mass="17506">MGAGKSTIGSLLAEKMKRPLIDLDDLITKEIGMPIPDFFASKGEAAFRHVETTVLKDHFTANAIIATGGGIVVNELNRNLLKDHPHVIYLKADSKTLIARIKNDAKNIRPLASQKSAAEITALLNSRLPHYEESAAIIIETTQRDPEEIATEIIERLGKA</sequence>
<dbReference type="STRING" id="317010.RU96_GL001201"/>
<dbReference type="AlphaFoldDB" id="A0A1L8R9N5"/>
<comment type="subcellular location">
    <subcellularLocation>
        <location evidence="11">Cytoplasm</location>
    </subcellularLocation>
</comment>
<comment type="cofactor">
    <cofactor evidence="11">
        <name>Mg(2+)</name>
        <dbReference type="ChEBI" id="CHEBI:18420"/>
    </cofactor>
    <text evidence="11">Binds 1 Mg(2+) ion per subunit.</text>
</comment>
<evidence type="ECO:0000256" key="5">
    <source>
        <dbReference type="ARBA" id="ARBA00022679"/>
    </source>
</evidence>
<dbReference type="EMBL" id="JXKG01000002">
    <property type="protein sequence ID" value="OJG16459.1"/>
    <property type="molecule type" value="Genomic_DNA"/>
</dbReference>
<evidence type="ECO:0000256" key="9">
    <source>
        <dbReference type="ARBA" id="ARBA00023141"/>
    </source>
</evidence>
<dbReference type="Proteomes" id="UP000182835">
    <property type="component" value="Unassembled WGS sequence"/>
</dbReference>
<evidence type="ECO:0000256" key="6">
    <source>
        <dbReference type="ARBA" id="ARBA00022741"/>
    </source>
</evidence>
<dbReference type="GO" id="GO:0009423">
    <property type="term" value="P:chorismate biosynthetic process"/>
    <property type="evidence" value="ECO:0007669"/>
    <property type="project" value="UniProtKB-UniRule"/>
</dbReference>
<comment type="caution">
    <text evidence="12">The sequence shown here is derived from an EMBL/GenBank/DDBJ whole genome shotgun (WGS) entry which is preliminary data.</text>
</comment>
<dbReference type="GO" id="GO:0005829">
    <property type="term" value="C:cytosol"/>
    <property type="evidence" value="ECO:0007669"/>
    <property type="project" value="TreeGrafter"/>
</dbReference>
<feature type="binding site" evidence="11">
    <location>
        <begin position="2"/>
        <end position="7"/>
    </location>
    <ligand>
        <name>ATP</name>
        <dbReference type="ChEBI" id="CHEBI:30616"/>
    </ligand>
</feature>
<gene>
    <name evidence="11" type="primary">aroK</name>
    <name evidence="12" type="ORF">RU96_GL001201</name>
</gene>
<comment type="subunit">
    <text evidence="11">Monomer.</text>
</comment>
<dbReference type="InterPro" id="IPR027417">
    <property type="entry name" value="P-loop_NTPase"/>
</dbReference>
<keyword evidence="4 11" id="KW-0028">Amino-acid biosynthesis</keyword>
<evidence type="ECO:0000256" key="8">
    <source>
        <dbReference type="ARBA" id="ARBA00022840"/>
    </source>
</evidence>
<evidence type="ECO:0000256" key="11">
    <source>
        <dbReference type="HAMAP-Rule" id="MF_00109"/>
    </source>
</evidence>
<dbReference type="HAMAP" id="MF_00109">
    <property type="entry name" value="Shikimate_kinase"/>
    <property type="match status" value="1"/>
</dbReference>
<dbReference type="InterPro" id="IPR023000">
    <property type="entry name" value="Shikimate_kinase_CS"/>
</dbReference>
<keyword evidence="7 11" id="KW-0418">Kinase</keyword>
<comment type="similarity">
    <text evidence="2 11">Belongs to the shikimate kinase family.</text>
</comment>
<protein>
    <recommendedName>
        <fullName evidence="3 11">Shikimate kinase</fullName>
        <shortName evidence="11">SK</shortName>
        <ecNumber evidence="3 11">2.7.1.71</ecNumber>
    </recommendedName>
</protein>
<evidence type="ECO:0000313" key="12">
    <source>
        <dbReference type="EMBL" id="OJG16459.1"/>
    </source>
</evidence>
<dbReference type="SUPFAM" id="SSF52540">
    <property type="entry name" value="P-loop containing nucleoside triphosphate hydrolases"/>
    <property type="match status" value="1"/>
</dbReference>
<evidence type="ECO:0000256" key="10">
    <source>
        <dbReference type="ARBA" id="ARBA00048567"/>
    </source>
</evidence>
<comment type="function">
    <text evidence="11">Catalyzes the specific phosphorylation of the 3-hydroxyl group of shikimic acid using ATP as a cosubstrate.</text>
</comment>
<dbReference type="GO" id="GO:0000287">
    <property type="term" value="F:magnesium ion binding"/>
    <property type="evidence" value="ECO:0007669"/>
    <property type="project" value="UniProtKB-UniRule"/>
</dbReference>
<feature type="binding site" evidence="11">
    <location>
        <position position="109"/>
    </location>
    <ligand>
        <name>ATP</name>
        <dbReference type="ChEBI" id="CHEBI:30616"/>
    </ligand>
</feature>
<dbReference type="PRINTS" id="PR01100">
    <property type="entry name" value="SHIKIMTKNASE"/>
</dbReference>
<dbReference type="CDD" id="cd00464">
    <property type="entry name" value="SK"/>
    <property type="match status" value="1"/>
</dbReference>
<dbReference type="GO" id="GO:0009073">
    <property type="term" value="P:aromatic amino acid family biosynthetic process"/>
    <property type="evidence" value="ECO:0007669"/>
    <property type="project" value="UniProtKB-KW"/>
</dbReference>
<evidence type="ECO:0000313" key="13">
    <source>
        <dbReference type="Proteomes" id="UP000182835"/>
    </source>
</evidence>
<dbReference type="EC" id="2.7.1.71" evidence="3 11"/>
<dbReference type="Pfam" id="PF01202">
    <property type="entry name" value="SKI"/>
    <property type="match status" value="1"/>
</dbReference>
<feature type="binding site" evidence="11">
    <location>
        <position position="24"/>
    </location>
    <ligand>
        <name>substrate</name>
    </ligand>
</feature>
<feature type="binding site" evidence="11">
    <location>
        <position position="48"/>
    </location>
    <ligand>
        <name>substrate</name>
    </ligand>
</feature>
<dbReference type="PANTHER" id="PTHR21087">
    <property type="entry name" value="SHIKIMATE KINASE"/>
    <property type="match status" value="1"/>
</dbReference>
<dbReference type="Gene3D" id="3.40.50.300">
    <property type="entry name" value="P-loop containing nucleotide triphosphate hydrolases"/>
    <property type="match status" value="1"/>
</dbReference>